<feature type="transmembrane region" description="Helical" evidence="7">
    <location>
        <begin position="352"/>
        <end position="376"/>
    </location>
</feature>
<feature type="transmembrane region" description="Helical" evidence="7">
    <location>
        <begin position="180"/>
        <end position="203"/>
    </location>
</feature>
<dbReference type="Gene3D" id="1.20.1530.10">
    <property type="entry name" value="Na+/H+ antiporter like domain"/>
    <property type="match status" value="1"/>
</dbReference>
<dbReference type="AlphaFoldDB" id="A0AA48HDI6"/>
<dbReference type="HAMAP" id="MF_01844">
    <property type="entry name" value="NhaA"/>
    <property type="match status" value="1"/>
</dbReference>
<evidence type="ECO:0000313" key="9">
    <source>
        <dbReference type="Proteomes" id="UP001333710"/>
    </source>
</evidence>
<dbReference type="KEGG" id="pmaw:MACH26_05240"/>
<comment type="subcellular location">
    <subcellularLocation>
        <location evidence="1">Cell inner membrane</location>
        <topology evidence="1">Multi-pass membrane protein</topology>
    </subcellularLocation>
    <subcellularLocation>
        <location evidence="7">Cell membrane</location>
        <topology evidence="7">Multi-pass membrane protein</topology>
    </subcellularLocation>
</comment>
<keyword evidence="7" id="KW-0406">Ion transport</keyword>
<keyword evidence="7" id="KW-0813">Transport</keyword>
<comment type="catalytic activity">
    <reaction evidence="7">
        <text>Na(+)(in) + 2 H(+)(out) = Na(+)(out) + 2 H(+)(in)</text>
        <dbReference type="Rhea" id="RHEA:29251"/>
        <dbReference type="ChEBI" id="CHEBI:15378"/>
        <dbReference type="ChEBI" id="CHEBI:29101"/>
    </reaction>
</comment>
<evidence type="ECO:0000256" key="6">
    <source>
        <dbReference type="ARBA" id="ARBA00023201"/>
    </source>
</evidence>
<keyword evidence="6 7" id="KW-0739">Sodium transport</keyword>
<name>A0AA48HDI6_9ALTE</name>
<evidence type="ECO:0000256" key="4">
    <source>
        <dbReference type="ARBA" id="ARBA00022989"/>
    </source>
</evidence>
<feature type="transmembrane region" description="Helical" evidence="7">
    <location>
        <begin position="425"/>
        <end position="446"/>
    </location>
</feature>
<dbReference type="Pfam" id="PF06965">
    <property type="entry name" value="Na_H_antiport_1"/>
    <property type="match status" value="1"/>
</dbReference>
<keyword evidence="7" id="KW-0050">Antiport</keyword>
<evidence type="ECO:0000256" key="5">
    <source>
        <dbReference type="ARBA" id="ARBA00023136"/>
    </source>
</evidence>
<feature type="transmembrane region" description="Helical" evidence="7">
    <location>
        <begin position="323"/>
        <end position="345"/>
    </location>
</feature>
<feature type="transmembrane region" description="Helical" evidence="7">
    <location>
        <begin position="154"/>
        <end position="173"/>
    </location>
</feature>
<evidence type="ECO:0000256" key="3">
    <source>
        <dbReference type="ARBA" id="ARBA00022692"/>
    </source>
</evidence>
<gene>
    <name evidence="8" type="primary">nhaA_1</name>
    <name evidence="7" type="synonym">nhaA</name>
    <name evidence="8" type="ORF">MACH26_05240</name>
</gene>
<feature type="transmembrane region" description="Helical" evidence="7">
    <location>
        <begin position="43"/>
        <end position="60"/>
    </location>
</feature>
<feature type="transmembrane region" description="Helical" evidence="7">
    <location>
        <begin position="120"/>
        <end position="142"/>
    </location>
</feature>
<dbReference type="InterPro" id="IPR023171">
    <property type="entry name" value="Na/H_antiporter_dom_sf"/>
</dbReference>
<dbReference type="PANTHER" id="PTHR30341">
    <property type="entry name" value="SODIUM ION/PROTON ANTIPORTER NHAA-RELATED"/>
    <property type="match status" value="1"/>
</dbReference>
<proteinExistence type="inferred from homology"/>
<keyword evidence="4 7" id="KW-1133">Transmembrane helix</keyword>
<feature type="transmembrane region" description="Helical" evidence="7">
    <location>
        <begin position="388"/>
        <end position="413"/>
    </location>
</feature>
<protein>
    <recommendedName>
        <fullName evidence="7">Na(+)/H(+) antiporter NhaA</fullName>
    </recommendedName>
    <alternativeName>
        <fullName evidence="7">Sodium/proton antiporter NhaA</fullName>
    </alternativeName>
</protein>
<dbReference type="EMBL" id="AP027272">
    <property type="protein sequence ID" value="BDX05003.1"/>
    <property type="molecule type" value="Genomic_DNA"/>
</dbReference>
<keyword evidence="3 7" id="KW-0812">Transmembrane</keyword>
<comment type="function">
    <text evidence="7">Na(+)/H(+) antiporter that extrudes sodium in exchange for external protons.</text>
</comment>
<keyword evidence="2 7" id="KW-1003">Cell membrane</keyword>
<keyword evidence="7" id="KW-0915">Sodium</keyword>
<organism evidence="8 9">
    <name type="scientific">Planctobacterium marinum</name>
    <dbReference type="NCBI Taxonomy" id="1631968"/>
    <lineage>
        <taxon>Bacteria</taxon>
        <taxon>Pseudomonadati</taxon>
        <taxon>Pseudomonadota</taxon>
        <taxon>Gammaproteobacteria</taxon>
        <taxon>Alteromonadales</taxon>
        <taxon>Alteromonadaceae</taxon>
        <taxon>Planctobacterium</taxon>
    </lineage>
</organism>
<sequence>MIRFKKLTSWLVADTRGGAAQLPQSPIDWLTHPTGRFFKIEAAAGLVLLFFTLLALFLANSPFGPDFASLWAISIGINLGDIAFERSLHAWINDTVMTLFFFLIALELKRELVLGELRKPRLAMLSVSAAFGGMVVPAGIYLSFQFGEVGQHGWGTVMATDTAFVIGCLALLGKRIPKSLRVFMLSLAIVDDLGAIIVVALGYGKQLDLFYIVTALSGFVMIKAMSLIGIRSIALFFIGGGVIWLLVDASGIHPTVTGVILGLMTPTTKWVSADRLHLIMDSVVAYPTGDQRADRSVDREVLKTAEAAAREALSPVERLEFILHPWVGFVVMPLFAFSNAGVPLAMGELSGAIGTAVFIAFVLGKPLGVCLFSWLAVRLKIAVLPTDLPWLMIAGGGMLAGIGFTMAMFIANLAYSIENINTAKLGILSASLFSALIGLIVLWIAIRVENPARDDFTKQVKAR</sequence>
<dbReference type="Proteomes" id="UP001333710">
    <property type="component" value="Chromosome"/>
</dbReference>
<keyword evidence="9" id="KW-1185">Reference proteome</keyword>
<dbReference type="PANTHER" id="PTHR30341:SF0">
    <property type="entry name" value="NA(+)_H(+) ANTIPORTER NHAA"/>
    <property type="match status" value="1"/>
</dbReference>
<comment type="similarity">
    <text evidence="7">Belongs to the NhaA Na(+)/H(+) (TC 2.A.33) antiporter family.</text>
</comment>
<keyword evidence="5 7" id="KW-0472">Membrane</keyword>
<dbReference type="InterPro" id="IPR004670">
    <property type="entry name" value="NhaA"/>
</dbReference>
<evidence type="ECO:0000256" key="1">
    <source>
        <dbReference type="ARBA" id="ARBA00004429"/>
    </source>
</evidence>
<reference evidence="8" key="1">
    <citation type="submission" date="2023-01" db="EMBL/GenBank/DDBJ databases">
        <title>Complete genome sequence of Planctobacterium marinum strain Dej080120_11.</title>
        <authorList>
            <person name="Ueki S."/>
            <person name="Maruyama F."/>
        </authorList>
    </citation>
    <scope>NUCLEOTIDE SEQUENCE</scope>
    <source>
        <strain evidence="8">Dej080120_11</strain>
    </source>
</reference>
<dbReference type="RefSeq" id="WP_338290916.1">
    <property type="nucleotide sequence ID" value="NZ_AP027272.1"/>
</dbReference>
<evidence type="ECO:0000256" key="7">
    <source>
        <dbReference type="HAMAP-Rule" id="MF_01844"/>
    </source>
</evidence>
<dbReference type="NCBIfam" id="TIGR00773">
    <property type="entry name" value="NhaA"/>
    <property type="match status" value="1"/>
</dbReference>
<evidence type="ECO:0000313" key="8">
    <source>
        <dbReference type="EMBL" id="BDX05003.1"/>
    </source>
</evidence>
<evidence type="ECO:0000256" key="2">
    <source>
        <dbReference type="ARBA" id="ARBA00022475"/>
    </source>
</evidence>
<dbReference type="GO" id="GO:0005886">
    <property type="term" value="C:plasma membrane"/>
    <property type="evidence" value="ECO:0007669"/>
    <property type="project" value="UniProtKB-SubCell"/>
</dbReference>
<dbReference type="GO" id="GO:0006885">
    <property type="term" value="P:regulation of pH"/>
    <property type="evidence" value="ECO:0007669"/>
    <property type="project" value="UniProtKB-UniRule"/>
</dbReference>
<feature type="transmembrane region" description="Helical" evidence="7">
    <location>
        <begin position="90"/>
        <end position="108"/>
    </location>
</feature>
<accession>A0AA48HDI6</accession>
<dbReference type="GO" id="GO:0015385">
    <property type="term" value="F:sodium:proton antiporter activity"/>
    <property type="evidence" value="ECO:0007669"/>
    <property type="project" value="UniProtKB-UniRule"/>
</dbReference>